<dbReference type="PATRIC" id="fig|1423775.4.peg.2399"/>
<comment type="caution">
    <text evidence="5">The sequence shown here is derived from an EMBL/GenBank/DDBJ whole genome shotgun (WGS) entry which is preliminary data.</text>
</comment>
<feature type="compositionally biased region" description="Low complexity" evidence="2">
    <location>
        <begin position="251"/>
        <end position="275"/>
    </location>
</feature>
<evidence type="ECO:0000313" key="5">
    <source>
        <dbReference type="EMBL" id="KRK78582.1"/>
    </source>
</evidence>
<evidence type="ECO:0000313" key="6">
    <source>
        <dbReference type="Proteomes" id="UP000051248"/>
    </source>
</evidence>
<accession>A0A0R1K4T3</accession>
<keyword evidence="3" id="KW-0812">Transmembrane</keyword>
<organism evidence="5 6">
    <name type="scientific">Companilactobacillus nodensis DSM 19682 = JCM 14932 = NBRC 107160</name>
    <dbReference type="NCBI Taxonomy" id="1423775"/>
    <lineage>
        <taxon>Bacteria</taxon>
        <taxon>Bacillati</taxon>
        <taxon>Bacillota</taxon>
        <taxon>Bacilli</taxon>
        <taxon>Lactobacillales</taxon>
        <taxon>Lactobacillaceae</taxon>
        <taxon>Companilactobacillus</taxon>
    </lineage>
</organism>
<keyword evidence="3" id="KW-0472">Membrane</keyword>
<name>A0A0R1K4T3_9LACO</name>
<dbReference type="Pfam" id="PF06458">
    <property type="entry name" value="MucBP"/>
    <property type="match status" value="1"/>
</dbReference>
<evidence type="ECO:0000259" key="4">
    <source>
        <dbReference type="Pfam" id="PF06458"/>
    </source>
</evidence>
<dbReference type="EMBL" id="AZDZ01000022">
    <property type="protein sequence ID" value="KRK78582.1"/>
    <property type="molecule type" value="Genomic_DNA"/>
</dbReference>
<evidence type="ECO:0000256" key="2">
    <source>
        <dbReference type="SAM" id="MobiDB-lite"/>
    </source>
</evidence>
<protein>
    <recommendedName>
        <fullName evidence="4">MucBP domain-containing protein</fullName>
    </recommendedName>
</protein>
<keyword evidence="6" id="KW-1185">Reference proteome</keyword>
<dbReference type="InterPro" id="IPR009459">
    <property type="entry name" value="MucBP_dom"/>
</dbReference>
<evidence type="ECO:0000256" key="1">
    <source>
        <dbReference type="ARBA" id="ARBA00022737"/>
    </source>
</evidence>
<feature type="region of interest" description="Disordered" evidence="2">
    <location>
        <begin position="188"/>
        <end position="307"/>
    </location>
</feature>
<sequence length="335" mass="35139">MGLWVLGFGVYESQPAIAHADEQTTTSKLVKTTLSSGNEVYWYDGSVKLPIVTGDDLTHPVVSHFSEGQSEVGTKNVIITVDPAENTGYTFSNELDSNGKITLQGKVTVGNVMVKYVDTDGNEISASTEANHSTDSANANYLNYTTKQLNINGYTFVKMDESSLPANGTLTGTGGTVIYVYKANDTGTVTDSANTSDVTSSDSGTQTDTVTDSADANTDNSGKQVITQPSAQTNSSEDKSTDSSNSDDDSTNLLKNNSTSASSSNQLQQSGLLSKPVTSGNNSSDKSDTDTSKTIGQSGADQGEVPDSNTDYYITLASFSLVSVIGLVGISIIKH</sequence>
<dbReference type="eggNOG" id="COG4932">
    <property type="taxonomic scope" value="Bacteria"/>
</dbReference>
<keyword evidence="3" id="KW-1133">Transmembrane helix</keyword>
<evidence type="ECO:0000256" key="3">
    <source>
        <dbReference type="SAM" id="Phobius"/>
    </source>
</evidence>
<proteinExistence type="predicted"/>
<gene>
    <name evidence="5" type="ORF">FD03_GL002358</name>
</gene>
<reference evidence="5 6" key="1">
    <citation type="journal article" date="2015" name="Genome Announc.">
        <title>Expanding the biotechnology potential of lactobacilli through comparative genomics of 213 strains and associated genera.</title>
        <authorList>
            <person name="Sun Z."/>
            <person name="Harris H.M."/>
            <person name="McCann A."/>
            <person name="Guo C."/>
            <person name="Argimon S."/>
            <person name="Zhang W."/>
            <person name="Yang X."/>
            <person name="Jeffery I.B."/>
            <person name="Cooney J.C."/>
            <person name="Kagawa T.F."/>
            <person name="Liu W."/>
            <person name="Song Y."/>
            <person name="Salvetti E."/>
            <person name="Wrobel A."/>
            <person name="Rasinkangas P."/>
            <person name="Parkhill J."/>
            <person name="Rea M.C."/>
            <person name="O'Sullivan O."/>
            <person name="Ritari J."/>
            <person name="Douillard F.P."/>
            <person name="Paul Ross R."/>
            <person name="Yang R."/>
            <person name="Briner A.E."/>
            <person name="Felis G.E."/>
            <person name="de Vos W.M."/>
            <person name="Barrangou R."/>
            <person name="Klaenhammer T.R."/>
            <person name="Caufield P.W."/>
            <person name="Cui Y."/>
            <person name="Zhang H."/>
            <person name="O'Toole P.W."/>
        </authorList>
    </citation>
    <scope>NUCLEOTIDE SEQUENCE [LARGE SCALE GENOMIC DNA]</scope>
    <source>
        <strain evidence="5 6">DSM 19682</strain>
    </source>
</reference>
<feature type="transmembrane region" description="Helical" evidence="3">
    <location>
        <begin position="312"/>
        <end position="333"/>
    </location>
</feature>
<dbReference type="Proteomes" id="UP000051248">
    <property type="component" value="Unassembled WGS sequence"/>
</dbReference>
<keyword evidence="1" id="KW-0677">Repeat</keyword>
<feature type="domain" description="MucBP" evidence="4">
    <location>
        <begin position="111"/>
        <end position="182"/>
    </location>
</feature>
<dbReference type="Gene3D" id="3.10.20.320">
    <property type="entry name" value="Putative peptidoglycan bound protein (lpxtg motif)"/>
    <property type="match status" value="1"/>
</dbReference>
<feature type="compositionally biased region" description="Polar residues" evidence="2">
    <location>
        <begin position="188"/>
        <end position="233"/>
    </location>
</feature>
<dbReference type="AlphaFoldDB" id="A0A0R1K4T3"/>
<dbReference type="STRING" id="1423775.FD03_GL002358"/>